<comment type="caution">
    <text evidence="1">The sequence shown here is derived from an EMBL/GenBank/DDBJ whole genome shotgun (WGS) entry which is preliminary data.</text>
</comment>
<gene>
    <name evidence="1" type="ORF">LQ50_24225</name>
</gene>
<sequence length="99" mass="11893">MTNYWVKNIRTIDNEDSKEVLKEIDILRVMVKLRLNPEGKHDKIIMDLLDNILQLTNQTDLLELNEKLEQLTIYSQKLLKEEWERVKKESRKGKEIKIT</sequence>
<keyword evidence="2" id="KW-1185">Reference proteome</keyword>
<proteinExistence type="predicted"/>
<organism evidence="1 2">
    <name type="scientific">Halalkalibacter okhensis</name>
    <dbReference type="NCBI Taxonomy" id="333138"/>
    <lineage>
        <taxon>Bacteria</taxon>
        <taxon>Bacillati</taxon>
        <taxon>Bacillota</taxon>
        <taxon>Bacilli</taxon>
        <taxon>Bacillales</taxon>
        <taxon>Bacillaceae</taxon>
        <taxon>Halalkalibacter</taxon>
    </lineage>
</organism>
<accession>A0A0B0IAU7</accession>
<dbReference type="RefSeq" id="WP_034633895.1">
    <property type="nucleotide sequence ID" value="NZ_JRJU01000058.1"/>
</dbReference>
<protein>
    <submittedName>
        <fullName evidence="1">Uncharacterized protein</fullName>
    </submittedName>
</protein>
<dbReference type="OrthoDB" id="5919045at2"/>
<evidence type="ECO:0000313" key="2">
    <source>
        <dbReference type="Proteomes" id="UP000030832"/>
    </source>
</evidence>
<reference evidence="1 2" key="1">
    <citation type="submission" date="2014-09" db="EMBL/GenBank/DDBJ databases">
        <title>Genome sequencing and annotation of Bacillus Okhensis strain Kh10-101T.</title>
        <authorList>
            <person name="Prakash J.S."/>
        </authorList>
    </citation>
    <scope>NUCLEOTIDE SEQUENCE [LARGE SCALE GENOMIC DNA]</scope>
    <source>
        <strain evidence="2">Kh10-101T</strain>
    </source>
</reference>
<dbReference type="AlphaFoldDB" id="A0A0B0IAU7"/>
<name>A0A0B0IAU7_9BACI</name>
<evidence type="ECO:0000313" key="1">
    <source>
        <dbReference type="EMBL" id="KHF37977.1"/>
    </source>
</evidence>
<dbReference type="Proteomes" id="UP000030832">
    <property type="component" value="Unassembled WGS sequence"/>
</dbReference>
<dbReference type="EMBL" id="JRJU01000058">
    <property type="protein sequence ID" value="KHF37977.1"/>
    <property type="molecule type" value="Genomic_DNA"/>
</dbReference>